<dbReference type="PANTHER" id="PTHR21311">
    <property type="entry name" value="CONSERVED OLIGOMERIC GOLGI COMPLEX COMPONENT 8"/>
    <property type="match status" value="1"/>
</dbReference>
<keyword evidence="5" id="KW-0653">Protein transport</keyword>
<evidence type="ECO:0000256" key="6">
    <source>
        <dbReference type="ARBA" id="ARBA00023034"/>
    </source>
</evidence>
<dbReference type="GO" id="GO:0000139">
    <property type="term" value="C:Golgi membrane"/>
    <property type="evidence" value="ECO:0007669"/>
    <property type="project" value="UniProtKB-SubCell"/>
</dbReference>
<reference evidence="9" key="1">
    <citation type="submission" date="2023-03" db="EMBL/GenBank/DDBJ databases">
        <title>Mating type loci evolution in Malassezia.</title>
        <authorList>
            <person name="Coelho M.A."/>
        </authorList>
    </citation>
    <scope>NUCLEOTIDE SEQUENCE</scope>
    <source>
        <strain evidence="9">CBS 9431</strain>
    </source>
</reference>
<dbReference type="Proteomes" id="UP001217754">
    <property type="component" value="Chromosome 2"/>
</dbReference>
<dbReference type="Pfam" id="PF04124">
    <property type="entry name" value="Dor1"/>
    <property type="match status" value="1"/>
</dbReference>
<organism evidence="9 10">
    <name type="scientific">Malassezia japonica</name>
    <dbReference type="NCBI Taxonomy" id="223818"/>
    <lineage>
        <taxon>Eukaryota</taxon>
        <taxon>Fungi</taxon>
        <taxon>Dikarya</taxon>
        <taxon>Basidiomycota</taxon>
        <taxon>Ustilaginomycotina</taxon>
        <taxon>Malasseziomycetes</taxon>
        <taxon>Malasseziales</taxon>
        <taxon>Malasseziaceae</taxon>
        <taxon>Malassezia</taxon>
    </lineage>
</organism>
<dbReference type="RefSeq" id="XP_060121783.1">
    <property type="nucleotide sequence ID" value="XM_060265800.1"/>
</dbReference>
<keyword evidence="4" id="KW-0813">Transport</keyword>
<dbReference type="GO" id="GO:0017119">
    <property type="term" value="C:Golgi transport complex"/>
    <property type="evidence" value="ECO:0007669"/>
    <property type="project" value="InterPro"/>
</dbReference>
<evidence type="ECO:0000256" key="8">
    <source>
        <dbReference type="ARBA" id="ARBA00031347"/>
    </source>
</evidence>
<sequence length="465" mass="49446">MASVAVPELEALARLALLPEGHAAQKEAQRYLGELAQMPLDVIEQQPAQQAANVSMLQHQLADVCMRNTPMFVEAQSAFYAVPRCAETCSGALARISGEHATHIQAAAAAFEQDAQRALARRTALLQLEETYDTSLHHLLQIPLMIRACIARGDDDDALALVDHFFGAIPSEDRVAEALRDEVHTALLTMRVRLLAQLEEPQQKLPQVRRIASALAQAAKAAPHFSASALAMAPADVCGKFLAARYRVVQSALRTDTTEDALDGWKEAVLNACTAALSVFGSDTPSAMLTASFGAQCVHDLQAYLEARLASFDGAHEEGGVTLATLHSRLASVSASCAQIGLDLDATPGVYVPLEQAALRQWTSALSTAIAPSHDVPATSAGIAAALNGLRHFAPLSLEDAVWQSLALRLDDAAAWLGKHEAYPALLSWSGEQLAALFGAEPGRLASYSPTLQAYLATRTARGPA</sequence>
<dbReference type="InterPro" id="IPR007255">
    <property type="entry name" value="COG8"/>
</dbReference>
<dbReference type="GO" id="GO:0006891">
    <property type="term" value="P:intra-Golgi vesicle-mediated transport"/>
    <property type="evidence" value="ECO:0007669"/>
    <property type="project" value="TreeGrafter"/>
</dbReference>
<dbReference type="GeneID" id="85225500"/>
<proteinExistence type="inferred from homology"/>
<gene>
    <name evidence="9" type="ORF">MJAP1_001851</name>
</gene>
<dbReference type="EMBL" id="CP119959">
    <property type="protein sequence ID" value="WFD38886.1"/>
    <property type="molecule type" value="Genomic_DNA"/>
</dbReference>
<evidence type="ECO:0000256" key="4">
    <source>
        <dbReference type="ARBA" id="ARBA00022448"/>
    </source>
</evidence>
<evidence type="ECO:0000256" key="1">
    <source>
        <dbReference type="ARBA" id="ARBA00004395"/>
    </source>
</evidence>
<protein>
    <recommendedName>
        <fullName evidence="3">Conserved oligomeric Golgi complex subunit 8</fullName>
    </recommendedName>
    <alternativeName>
        <fullName evidence="8">Component of oligomeric Golgi complex 8</fullName>
    </alternativeName>
</protein>
<evidence type="ECO:0000313" key="9">
    <source>
        <dbReference type="EMBL" id="WFD38886.1"/>
    </source>
</evidence>
<dbReference type="PANTHER" id="PTHR21311:SF0">
    <property type="entry name" value="CONSERVED OLIGOMERIC GOLGI COMPLEX SUBUNIT 8"/>
    <property type="match status" value="1"/>
</dbReference>
<accession>A0AAF0EXI9</accession>
<evidence type="ECO:0000256" key="5">
    <source>
        <dbReference type="ARBA" id="ARBA00022927"/>
    </source>
</evidence>
<keyword evidence="10" id="KW-1185">Reference proteome</keyword>
<keyword evidence="6" id="KW-0333">Golgi apparatus</keyword>
<name>A0AAF0EXI9_9BASI</name>
<evidence type="ECO:0000256" key="7">
    <source>
        <dbReference type="ARBA" id="ARBA00023136"/>
    </source>
</evidence>
<evidence type="ECO:0000313" key="10">
    <source>
        <dbReference type="Proteomes" id="UP001217754"/>
    </source>
</evidence>
<comment type="subcellular location">
    <subcellularLocation>
        <location evidence="1">Golgi apparatus membrane</location>
        <topology evidence="1">Peripheral membrane protein</topology>
    </subcellularLocation>
</comment>
<dbReference type="AlphaFoldDB" id="A0AAF0EXI9"/>
<keyword evidence="7" id="KW-0472">Membrane</keyword>
<evidence type="ECO:0000256" key="3">
    <source>
        <dbReference type="ARBA" id="ARBA00020983"/>
    </source>
</evidence>
<comment type="similarity">
    <text evidence="2">Belongs to the COG8 family.</text>
</comment>
<evidence type="ECO:0000256" key="2">
    <source>
        <dbReference type="ARBA" id="ARBA00006419"/>
    </source>
</evidence>
<dbReference type="GO" id="GO:0015031">
    <property type="term" value="P:protein transport"/>
    <property type="evidence" value="ECO:0007669"/>
    <property type="project" value="UniProtKB-KW"/>
</dbReference>